<evidence type="ECO:0008006" key="3">
    <source>
        <dbReference type="Google" id="ProtNLM"/>
    </source>
</evidence>
<dbReference type="EMBL" id="BQXY01000002">
    <property type="protein sequence ID" value="GKU25118.1"/>
    <property type="molecule type" value="Genomic_DNA"/>
</dbReference>
<protein>
    <recommendedName>
        <fullName evidence="3">DUF4177 domain-containing protein</fullName>
    </recommendedName>
</protein>
<organism evidence="1 2">
    <name type="scientific">Clostridium folliculivorans</name>
    <dbReference type="NCBI Taxonomy" id="2886038"/>
    <lineage>
        <taxon>Bacteria</taxon>
        <taxon>Bacillati</taxon>
        <taxon>Bacillota</taxon>
        <taxon>Clostridia</taxon>
        <taxon>Eubacteriales</taxon>
        <taxon>Clostridiaceae</taxon>
        <taxon>Clostridium</taxon>
    </lineage>
</organism>
<proteinExistence type="predicted"/>
<gene>
    <name evidence="1" type="ORF">CFOLD11_19440</name>
</gene>
<dbReference type="Proteomes" id="UP001057868">
    <property type="component" value="Unassembled WGS sequence"/>
</dbReference>
<accession>A0A9W5Y210</accession>
<reference evidence="1" key="1">
    <citation type="journal article" date="2023" name="Int. J. Syst. Evol. Microbiol.">
        <title>&lt;i&gt;Clostridium folliculivorans&lt;/i&gt; sp. nov., isolated from soil samples of an organic paddy in Japan.</title>
        <authorList>
            <person name="Tazawa J."/>
            <person name="Kobayashi H."/>
            <person name="Tanizawa Y."/>
            <person name="Uchino A."/>
            <person name="Tanaka F."/>
            <person name="Urashima Y."/>
            <person name="Miura S."/>
            <person name="Sakamoto M."/>
            <person name="Ohkuma M."/>
            <person name="Tohno M."/>
        </authorList>
    </citation>
    <scope>NUCLEOTIDE SEQUENCE</scope>
    <source>
        <strain evidence="1">D1-1</strain>
    </source>
</reference>
<dbReference type="AlphaFoldDB" id="A0A9W5Y210"/>
<dbReference type="RefSeq" id="WP_261852083.1">
    <property type="nucleotide sequence ID" value="NZ_BQXY01000002.1"/>
</dbReference>
<dbReference type="Pfam" id="PF13783">
    <property type="entry name" value="DUF4177"/>
    <property type="match status" value="1"/>
</dbReference>
<comment type="caution">
    <text evidence="1">The sequence shown here is derived from an EMBL/GenBank/DDBJ whole genome shotgun (WGS) entry which is preliminary data.</text>
</comment>
<keyword evidence="2" id="KW-1185">Reference proteome</keyword>
<sequence length="71" mass="8310">MQKWEYKIINCSRSIGFFSDYKWDKDMEAMLPKLGEEGWELVNVVAECSAWGENNSGATTEEKWVFKRPKS</sequence>
<evidence type="ECO:0000313" key="1">
    <source>
        <dbReference type="EMBL" id="GKU25118.1"/>
    </source>
</evidence>
<dbReference type="InterPro" id="IPR025234">
    <property type="entry name" value="YjzH-like"/>
</dbReference>
<evidence type="ECO:0000313" key="2">
    <source>
        <dbReference type="Proteomes" id="UP001057868"/>
    </source>
</evidence>
<name>A0A9W5Y210_9CLOT</name>